<evidence type="ECO:0000313" key="2">
    <source>
        <dbReference type="EMBL" id="KAJ0209104.1"/>
    </source>
</evidence>
<dbReference type="EMBL" id="NBSK02000004">
    <property type="protein sequence ID" value="KAJ0209104.1"/>
    <property type="molecule type" value="Genomic_DNA"/>
</dbReference>
<feature type="compositionally biased region" description="Basic and acidic residues" evidence="1">
    <location>
        <begin position="103"/>
        <end position="117"/>
    </location>
</feature>
<dbReference type="PANTHER" id="PTHR36008:SF1">
    <property type="entry name" value="OS09G0478400 PROTEIN"/>
    <property type="match status" value="1"/>
</dbReference>
<name>A0A9R1XGD9_LACSA</name>
<dbReference type="PANTHER" id="PTHR36008">
    <property type="entry name" value="OS09G0478400 PROTEIN"/>
    <property type="match status" value="1"/>
</dbReference>
<dbReference type="AlphaFoldDB" id="A0A9R1XGD9"/>
<dbReference type="Proteomes" id="UP000235145">
    <property type="component" value="Unassembled WGS sequence"/>
</dbReference>
<evidence type="ECO:0000256" key="1">
    <source>
        <dbReference type="SAM" id="MobiDB-lite"/>
    </source>
</evidence>
<organism evidence="2 3">
    <name type="scientific">Lactuca sativa</name>
    <name type="common">Garden lettuce</name>
    <dbReference type="NCBI Taxonomy" id="4236"/>
    <lineage>
        <taxon>Eukaryota</taxon>
        <taxon>Viridiplantae</taxon>
        <taxon>Streptophyta</taxon>
        <taxon>Embryophyta</taxon>
        <taxon>Tracheophyta</taxon>
        <taxon>Spermatophyta</taxon>
        <taxon>Magnoliopsida</taxon>
        <taxon>eudicotyledons</taxon>
        <taxon>Gunneridae</taxon>
        <taxon>Pentapetalae</taxon>
        <taxon>asterids</taxon>
        <taxon>campanulids</taxon>
        <taxon>Asterales</taxon>
        <taxon>Asteraceae</taxon>
        <taxon>Cichorioideae</taxon>
        <taxon>Cichorieae</taxon>
        <taxon>Lactucinae</taxon>
        <taxon>Lactuca</taxon>
    </lineage>
</organism>
<keyword evidence="3" id="KW-1185">Reference proteome</keyword>
<sequence length="156" mass="18671">MATRNRMMEFLGGAVSQSLQQDGVVRLKILVKRQQLEQVLGQVVKKHDNNERCHVIRPRSSASKWIQQWLKDMKRIQILRSHQVKRDFRTYWRPILRSIPESRYDDSTSQERIEKKMQNAPPGQGIVRMLSREEWEEFREFRPRTPFESKLARPNA</sequence>
<accession>A0A9R1XGD9</accession>
<reference evidence="2 3" key="1">
    <citation type="journal article" date="2017" name="Nat. Commun.">
        <title>Genome assembly with in vitro proximity ligation data and whole-genome triplication in lettuce.</title>
        <authorList>
            <person name="Reyes-Chin-Wo S."/>
            <person name="Wang Z."/>
            <person name="Yang X."/>
            <person name="Kozik A."/>
            <person name="Arikit S."/>
            <person name="Song C."/>
            <person name="Xia L."/>
            <person name="Froenicke L."/>
            <person name="Lavelle D.O."/>
            <person name="Truco M.J."/>
            <person name="Xia R."/>
            <person name="Zhu S."/>
            <person name="Xu C."/>
            <person name="Xu H."/>
            <person name="Xu X."/>
            <person name="Cox K."/>
            <person name="Korf I."/>
            <person name="Meyers B.C."/>
            <person name="Michelmore R.W."/>
        </authorList>
    </citation>
    <scope>NUCLEOTIDE SEQUENCE [LARGE SCALE GENOMIC DNA]</scope>
    <source>
        <strain evidence="3">cv. Salinas</strain>
        <tissue evidence="2">Seedlings</tissue>
    </source>
</reference>
<proteinExistence type="predicted"/>
<protein>
    <submittedName>
        <fullName evidence="2">Uncharacterized protein</fullName>
    </submittedName>
</protein>
<gene>
    <name evidence="2" type="ORF">LSAT_V11C400185620</name>
</gene>
<feature type="region of interest" description="Disordered" evidence="1">
    <location>
        <begin position="103"/>
        <end position="126"/>
    </location>
</feature>
<evidence type="ECO:0000313" key="3">
    <source>
        <dbReference type="Proteomes" id="UP000235145"/>
    </source>
</evidence>
<comment type="caution">
    <text evidence="2">The sequence shown here is derived from an EMBL/GenBank/DDBJ whole genome shotgun (WGS) entry which is preliminary data.</text>
</comment>